<dbReference type="EMBL" id="AP025591">
    <property type="protein sequence ID" value="BDG02117.1"/>
    <property type="molecule type" value="Genomic_DNA"/>
</dbReference>
<sequence length="256" mass="27631">MTCEDVRPRLLDQRRGRLDAAADAEVRSHLRDCDACTRALAGEATLDELLARRLPRYAAPPALKKRLTLLGSRARPPARRAAWLRVAAPALAAGVVLFAGGMLAGRATRSDALAALAGEAIGDHLRVLVRDRPFDVESGGPHQVKPWFAGRLDFAPAVPVPEGSGLELQGGAVGWFLDRRAAVVQYTLRKHRLTLLVFRDDGLAWPAGTRERDLRETTQRGFHVVLWRAGGLGHALVSDLDASELRAVAVKLAAGS</sequence>
<organism evidence="2 3">
    <name type="scientific">Anaeromyxobacter oryzae</name>
    <dbReference type="NCBI Taxonomy" id="2918170"/>
    <lineage>
        <taxon>Bacteria</taxon>
        <taxon>Pseudomonadati</taxon>
        <taxon>Myxococcota</taxon>
        <taxon>Myxococcia</taxon>
        <taxon>Myxococcales</taxon>
        <taxon>Cystobacterineae</taxon>
        <taxon>Anaeromyxobacteraceae</taxon>
        <taxon>Anaeromyxobacter</taxon>
    </lineage>
</organism>
<accession>A0ABM7WRL2</accession>
<proteinExistence type="predicted"/>
<dbReference type="Proteomes" id="UP001162891">
    <property type="component" value="Chromosome"/>
</dbReference>
<evidence type="ECO:0000256" key="1">
    <source>
        <dbReference type="SAM" id="Phobius"/>
    </source>
</evidence>
<evidence type="ECO:0000313" key="2">
    <source>
        <dbReference type="EMBL" id="BDG02117.1"/>
    </source>
</evidence>
<reference evidence="3" key="1">
    <citation type="journal article" date="2022" name="Int. J. Syst. Evol. Microbiol.">
        <title>Anaeromyxobacter oryzae sp. nov., Anaeromyxobacter diazotrophicus sp. nov. and Anaeromyxobacter paludicola sp. nov., isolated from paddy soils.</title>
        <authorList>
            <person name="Itoh H."/>
            <person name="Xu Z."/>
            <person name="Mise K."/>
            <person name="Masuda Y."/>
            <person name="Ushijima N."/>
            <person name="Hayakawa C."/>
            <person name="Shiratori Y."/>
            <person name="Senoo K."/>
        </authorList>
    </citation>
    <scope>NUCLEOTIDE SEQUENCE [LARGE SCALE GENOMIC DNA]</scope>
    <source>
        <strain evidence="3">Red232</strain>
    </source>
</reference>
<keyword evidence="1" id="KW-1133">Transmembrane helix</keyword>
<name>A0ABM7WRL2_9BACT</name>
<feature type="transmembrane region" description="Helical" evidence="1">
    <location>
        <begin position="82"/>
        <end position="104"/>
    </location>
</feature>
<gene>
    <name evidence="2" type="ORF">AMOR_11130</name>
</gene>
<protein>
    <submittedName>
        <fullName evidence="2">Membrane protein</fullName>
    </submittedName>
</protein>
<dbReference type="RefSeq" id="WP_248359390.1">
    <property type="nucleotide sequence ID" value="NZ_AP025591.1"/>
</dbReference>
<keyword evidence="1" id="KW-0472">Membrane</keyword>
<keyword evidence="1" id="KW-0812">Transmembrane</keyword>
<keyword evidence="3" id="KW-1185">Reference proteome</keyword>
<evidence type="ECO:0000313" key="3">
    <source>
        <dbReference type="Proteomes" id="UP001162891"/>
    </source>
</evidence>